<dbReference type="PANTHER" id="PTHR47642">
    <property type="entry name" value="ATP-DEPENDENT DNA HELICASE"/>
    <property type="match status" value="1"/>
</dbReference>
<feature type="compositionally biased region" description="Basic and acidic residues" evidence="1">
    <location>
        <begin position="267"/>
        <end position="276"/>
    </location>
</feature>
<evidence type="ECO:0000313" key="3">
    <source>
        <dbReference type="Proteomes" id="UP001140513"/>
    </source>
</evidence>
<dbReference type="Proteomes" id="UP001140513">
    <property type="component" value="Unassembled WGS sequence"/>
</dbReference>
<dbReference type="AlphaFoldDB" id="A0A9W8XPQ4"/>
<organism evidence="2 3">
    <name type="scientific">Didymosphaeria variabile</name>
    <dbReference type="NCBI Taxonomy" id="1932322"/>
    <lineage>
        <taxon>Eukaryota</taxon>
        <taxon>Fungi</taxon>
        <taxon>Dikarya</taxon>
        <taxon>Ascomycota</taxon>
        <taxon>Pezizomycotina</taxon>
        <taxon>Dothideomycetes</taxon>
        <taxon>Pleosporomycetidae</taxon>
        <taxon>Pleosporales</taxon>
        <taxon>Massarineae</taxon>
        <taxon>Didymosphaeriaceae</taxon>
        <taxon>Didymosphaeria</taxon>
    </lineage>
</organism>
<protein>
    <recommendedName>
        <fullName evidence="4">ATP-dependent DNA helicase</fullName>
    </recommendedName>
</protein>
<feature type="region of interest" description="Disordered" evidence="1">
    <location>
        <begin position="64"/>
        <end position="135"/>
    </location>
</feature>
<proteinExistence type="predicted"/>
<dbReference type="GeneID" id="80908114"/>
<evidence type="ECO:0000256" key="1">
    <source>
        <dbReference type="SAM" id="MobiDB-lite"/>
    </source>
</evidence>
<dbReference type="SUPFAM" id="SSF52540">
    <property type="entry name" value="P-loop containing nucleoside triphosphate hydrolases"/>
    <property type="match status" value="1"/>
</dbReference>
<keyword evidence="3" id="KW-1185">Reference proteome</keyword>
<dbReference type="Gene3D" id="3.40.50.300">
    <property type="entry name" value="P-loop containing nucleotide triphosphate hydrolases"/>
    <property type="match status" value="1"/>
</dbReference>
<dbReference type="EMBL" id="JAPEUX010000003">
    <property type="protein sequence ID" value="KAJ4356550.1"/>
    <property type="molecule type" value="Genomic_DNA"/>
</dbReference>
<dbReference type="InterPro" id="IPR027417">
    <property type="entry name" value="P-loop_NTPase"/>
</dbReference>
<evidence type="ECO:0000313" key="2">
    <source>
        <dbReference type="EMBL" id="KAJ4356550.1"/>
    </source>
</evidence>
<gene>
    <name evidence="2" type="ORF">N0V89_004584</name>
</gene>
<feature type="region of interest" description="Disordered" evidence="1">
    <location>
        <begin position="163"/>
        <end position="194"/>
    </location>
</feature>
<sequence length="296" mass="32844">MRNALFRGGKKKYYAVWGGPNPGVHYTVWDVARKWIERHSVMQRSFKDAGSAWQYYQGEKRSGLANVRPQTHAAPQAPRGPSIVQRSDQFPVRPQTHAAPQAPRGPSNVQRADQSPYPRPPQPPPSSTVPDPEADVIPLDHDILTTAREVAAALMRRLGMLEASPESSNPQSHRDSAPSPSMPSLAPPREPPLSPEQAKLVDLIVKERKNVFYTGSAGVGKSRVLKAFRQRLSSMGYKVNVVAPTGRAALDINGSTTWSYAGWTPDSMKKPLKDLQNEAWKNTTKKRLQKDRRSCD</sequence>
<evidence type="ECO:0008006" key="4">
    <source>
        <dbReference type="Google" id="ProtNLM"/>
    </source>
</evidence>
<feature type="compositionally biased region" description="Pro residues" evidence="1">
    <location>
        <begin position="117"/>
        <end position="127"/>
    </location>
</feature>
<name>A0A9W8XPQ4_9PLEO</name>
<dbReference type="RefSeq" id="XP_056073676.1">
    <property type="nucleotide sequence ID" value="XM_056213368.1"/>
</dbReference>
<feature type="region of interest" description="Disordered" evidence="1">
    <location>
        <begin position="265"/>
        <end position="296"/>
    </location>
</feature>
<dbReference type="PANTHER" id="PTHR47642:SF5">
    <property type="entry name" value="ATP-DEPENDENT DNA HELICASE"/>
    <property type="match status" value="1"/>
</dbReference>
<accession>A0A9W8XPQ4</accession>
<dbReference type="InterPro" id="IPR051055">
    <property type="entry name" value="PIF1_helicase"/>
</dbReference>
<dbReference type="Pfam" id="PF13604">
    <property type="entry name" value="AAA_30"/>
    <property type="match status" value="1"/>
</dbReference>
<comment type="caution">
    <text evidence="2">The sequence shown here is derived from an EMBL/GenBank/DDBJ whole genome shotgun (WGS) entry which is preliminary data.</text>
</comment>
<dbReference type="OrthoDB" id="3800316at2759"/>
<feature type="compositionally biased region" description="Pro residues" evidence="1">
    <location>
        <begin position="185"/>
        <end position="194"/>
    </location>
</feature>
<reference evidence="2" key="1">
    <citation type="submission" date="2022-10" db="EMBL/GenBank/DDBJ databases">
        <title>Tapping the CABI collections for fungal endophytes: first genome assemblies for Collariella, Neodidymelliopsis, Ascochyta clinopodiicola, Didymella pomorum, Didymosphaeria variabile, Neocosmospora piperis and Neocucurbitaria cava.</title>
        <authorList>
            <person name="Hill R."/>
        </authorList>
    </citation>
    <scope>NUCLEOTIDE SEQUENCE</scope>
    <source>
        <strain evidence="2">IMI 356815</strain>
    </source>
</reference>